<organism evidence="3 4">
    <name type="scientific">Permianibacter aggregans</name>
    <dbReference type="NCBI Taxonomy" id="1510150"/>
    <lineage>
        <taxon>Bacteria</taxon>
        <taxon>Pseudomonadati</taxon>
        <taxon>Pseudomonadota</taxon>
        <taxon>Gammaproteobacteria</taxon>
        <taxon>Pseudomonadales</taxon>
        <taxon>Pseudomonadaceae</taxon>
        <taxon>Permianibacter</taxon>
    </lineage>
</organism>
<gene>
    <name evidence="3" type="ORF">EV696_12048</name>
</gene>
<dbReference type="OrthoDB" id="8563353at2"/>
<dbReference type="RefSeq" id="WP_133592775.1">
    <property type="nucleotide sequence ID" value="NZ_CP037953.1"/>
</dbReference>
<keyword evidence="4" id="KW-1185">Reference proteome</keyword>
<reference evidence="3 4" key="1">
    <citation type="submission" date="2019-03" db="EMBL/GenBank/DDBJ databases">
        <title>Genomic Encyclopedia of Type Strains, Phase IV (KMG-IV): sequencing the most valuable type-strain genomes for metagenomic binning, comparative biology and taxonomic classification.</title>
        <authorList>
            <person name="Goeker M."/>
        </authorList>
    </citation>
    <scope>NUCLEOTIDE SEQUENCE [LARGE SCALE GENOMIC DNA]</scope>
    <source>
        <strain evidence="3 4">DSM 103792</strain>
    </source>
</reference>
<dbReference type="Proteomes" id="UP000295375">
    <property type="component" value="Unassembled WGS sequence"/>
</dbReference>
<feature type="domain" description="DUF4426" evidence="2">
    <location>
        <begin position="23"/>
        <end position="140"/>
    </location>
</feature>
<keyword evidence="1" id="KW-0732">Signal</keyword>
<proteinExistence type="predicted"/>
<dbReference type="InterPro" id="IPR025218">
    <property type="entry name" value="DUF4426"/>
</dbReference>
<comment type="caution">
    <text evidence="3">The sequence shown here is derived from an EMBL/GenBank/DDBJ whole genome shotgun (WGS) entry which is preliminary data.</text>
</comment>
<evidence type="ECO:0000256" key="1">
    <source>
        <dbReference type="SAM" id="SignalP"/>
    </source>
</evidence>
<name>A0A4R6UFD2_9GAMM</name>
<feature type="signal peptide" evidence="1">
    <location>
        <begin position="1"/>
        <end position="19"/>
    </location>
</feature>
<feature type="chain" id="PRO_5020352494" evidence="1">
    <location>
        <begin position="20"/>
        <end position="142"/>
    </location>
</feature>
<evidence type="ECO:0000313" key="4">
    <source>
        <dbReference type="Proteomes" id="UP000295375"/>
    </source>
</evidence>
<evidence type="ECO:0000259" key="2">
    <source>
        <dbReference type="Pfam" id="PF14467"/>
    </source>
</evidence>
<dbReference type="EMBL" id="SNYM01000020">
    <property type="protein sequence ID" value="TDQ45471.1"/>
    <property type="molecule type" value="Genomic_DNA"/>
</dbReference>
<dbReference type="Pfam" id="PF14467">
    <property type="entry name" value="DUF4426"/>
    <property type="match status" value="1"/>
</dbReference>
<sequence>MWRTGIAMAAVAFSVAAVAEQSKTFGDYVVHYNAFNSSSLSPEIAKRYGLIRGANQGVVNIVVLNKGDGGDKAAVAKVEGSVRNLLSQRANLNFKEVRDGEAIYYLAGYRFDDQDTLVFDLQLTPEGANPLQLEFNQLMHVH</sequence>
<dbReference type="Gene3D" id="2.60.40.3340">
    <property type="entry name" value="Domain of unknown function DUF4426"/>
    <property type="match status" value="1"/>
</dbReference>
<evidence type="ECO:0000313" key="3">
    <source>
        <dbReference type="EMBL" id="TDQ45471.1"/>
    </source>
</evidence>
<protein>
    <submittedName>
        <fullName evidence="3">Uncharacterized protein DUF4426</fullName>
    </submittedName>
</protein>
<accession>A0A4R6UFD2</accession>
<dbReference type="AlphaFoldDB" id="A0A4R6UFD2"/>